<comment type="caution">
    <text evidence="2">The sequence shown here is derived from an EMBL/GenBank/DDBJ whole genome shotgun (WGS) entry which is preliminary data.</text>
</comment>
<keyword evidence="1" id="KW-1133">Transmembrane helix</keyword>
<dbReference type="EMBL" id="BARS01030121">
    <property type="protein sequence ID" value="GAG18149.1"/>
    <property type="molecule type" value="Genomic_DNA"/>
</dbReference>
<protein>
    <submittedName>
        <fullName evidence="2">Uncharacterized protein</fullName>
    </submittedName>
</protein>
<accession>X0VIM5</accession>
<evidence type="ECO:0000256" key="1">
    <source>
        <dbReference type="SAM" id="Phobius"/>
    </source>
</evidence>
<keyword evidence="1" id="KW-0472">Membrane</keyword>
<sequence length="119" mass="12910">MDRRTRICLLIILIGLANFLIYALLYVFIGGEAINGSIQTTADGTTTYLLLRPGGETVAVSRGTFIYSGMHSISIWVTVGAVMLSMLTLAKERIASSMRSAIIRGRTIITILATIITMI</sequence>
<reference evidence="2" key="1">
    <citation type="journal article" date="2014" name="Front. Microbiol.">
        <title>High frequency of phylogenetically diverse reductive dehalogenase-homologous genes in deep subseafloor sedimentary metagenomes.</title>
        <authorList>
            <person name="Kawai M."/>
            <person name="Futagami T."/>
            <person name="Toyoda A."/>
            <person name="Takaki Y."/>
            <person name="Nishi S."/>
            <person name="Hori S."/>
            <person name="Arai W."/>
            <person name="Tsubouchi T."/>
            <person name="Morono Y."/>
            <person name="Uchiyama I."/>
            <person name="Ito T."/>
            <person name="Fujiyama A."/>
            <person name="Inagaki F."/>
            <person name="Takami H."/>
        </authorList>
    </citation>
    <scope>NUCLEOTIDE SEQUENCE</scope>
    <source>
        <strain evidence="2">Expedition CK06-06</strain>
    </source>
</reference>
<name>X0VIM5_9ZZZZ</name>
<feature type="non-terminal residue" evidence="2">
    <location>
        <position position="119"/>
    </location>
</feature>
<keyword evidence="1" id="KW-0812">Transmembrane</keyword>
<feature type="transmembrane region" description="Helical" evidence="1">
    <location>
        <begin position="7"/>
        <end position="29"/>
    </location>
</feature>
<gene>
    <name evidence="2" type="ORF">S01H1_47008</name>
</gene>
<feature type="transmembrane region" description="Helical" evidence="1">
    <location>
        <begin position="65"/>
        <end position="89"/>
    </location>
</feature>
<evidence type="ECO:0000313" key="2">
    <source>
        <dbReference type="EMBL" id="GAG18149.1"/>
    </source>
</evidence>
<proteinExistence type="predicted"/>
<dbReference type="AlphaFoldDB" id="X0VIM5"/>
<organism evidence="2">
    <name type="scientific">marine sediment metagenome</name>
    <dbReference type="NCBI Taxonomy" id="412755"/>
    <lineage>
        <taxon>unclassified sequences</taxon>
        <taxon>metagenomes</taxon>
        <taxon>ecological metagenomes</taxon>
    </lineage>
</organism>